<name>A0A9X2HSN5_9SPHN</name>
<reference evidence="5" key="1">
    <citation type="submission" date="2022-05" db="EMBL/GenBank/DDBJ databases">
        <title>Sphingomonas sp. strain MG17 Genome sequencing and assembly.</title>
        <authorList>
            <person name="Kim I."/>
        </authorList>
    </citation>
    <scope>NUCLEOTIDE SEQUENCE</scope>
    <source>
        <strain evidence="5">MG17</strain>
    </source>
</reference>
<feature type="domain" description="HTH araC/xylS-type" evidence="4">
    <location>
        <begin position="234"/>
        <end position="332"/>
    </location>
</feature>
<dbReference type="SUPFAM" id="SSF52317">
    <property type="entry name" value="Class I glutamine amidotransferase-like"/>
    <property type="match status" value="1"/>
</dbReference>
<dbReference type="EMBL" id="JAMLDX010000023">
    <property type="protein sequence ID" value="MCP3732768.1"/>
    <property type="molecule type" value="Genomic_DNA"/>
</dbReference>
<dbReference type="GO" id="GO:0003700">
    <property type="term" value="F:DNA-binding transcription factor activity"/>
    <property type="evidence" value="ECO:0007669"/>
    <property type="project" value="InterPro"/>
</dbReference>
<accession>A0A9X2HSN5</accession>
<comment type="caution">
    <text evidence="5">The sequence shown here is derived from an EMBL/GenBank/DDBJ whole genome shotgun (WGS) entry which is preliminary data.</text>
</comment>
<keyword evidence="6" id="KW-1185">Reference proteome</keyword>
<protein>
    <submittedName>
        <fullName evidence="5">GlxA family transcriptional regulator</fullName>
    </submittedName>
</protein>
<dbReference type="PANTHER" id="PTHR43130">
    <property type="entry name" value="ARAC-FAMILY TRANSCRIPTIONAL REGULATOR"/>
    <property type="match status" value="1"/>
</dbReference>
<sequence length="341" mass="36886">MIDQSFRAVQPRHAPELRVGIIPLPNFTMLAFAGFIDTLRLAADEGDRSRQVRCAWTVMSEHRDAVAASNGVMLQPPMALQPPLAFDYVIVVGGTLHDGERESAGLLSYLRTVDAAGVPLVGLCNGVFALARAGLMDGRYACLSWFHHQDYVTEFPGHRIVSDRMFLVDGKRITCPGGVGAIHLASWLIERHLGTGAAAKGLRIMLEDGARPGEAPQPAPLTVGVSNLEDVRVRRAVLAMERMLDQNVRLADLARMVGSTPRTLTRLFVAHLGITPAAVLKSMRVDRARRLLRNTQWSIAEIAADCGFCDASHLIRHFREVEGATPGAVRAAGGPHPASSG</sequence>
<dbReference type="AlphaFoldDB" id="A0A9X2HSN5"/>
<keyword evidence="1" id="KW-0805">Transcription regulation</keyword>
<dbReference type="InterPro" id="IPR002818">
    <property type="entry name" value="DJ-1/PfpI"/>
</dbReference>
<keyword evidence="2" id="KW-0238">DNA-binding</keyword>
<evidence type="ECO:0000256" key="3">
    <source>
        <dbReference type="ARBA" id="ARBA00023163"/>
    </source>
</evidence>
<evidence type="ECO:0000313" key="5">
    <source>
        <dbReference type="EMBL" id="MCP3732768.1"/>
    </source>
</evidence>
<dbReference type="InterPro" id="IPR029062">
    <property type="entry name" value="Class_I_gatase-like"/>
</dbReference>
<gene>
    <name evidence="5" type="ORF">M9978_20320</name>
</gene>
<dbReference type="RefSeq" id="WP_254296467.1">
    <property type="nucleotide sequence ID" value="NZ_JAMLDX010000023.1"/>
</dbReference>
<dbReference type="Pfam" id="PF12833">
    <property type="entry name" value="HTH_18"/>
    <property type="match status" value="1"/>
</dbReference>
<dbReference type="InterPro" id="IPR018062">
    <property type="entry name" value="HTH_AraC-typ_CS"/>
</dbReference>
<evidence type="ECO:0000259" key="4">
    <source>
        <dbReference type="PROSITE" id="PS01124"/>
    </source>
</evidence>
<dbReference type="Pfam" id="PF01965">
    <property type="entry name" value="DJ-1_PfpI"/>
    <property type="match status" value="1"/>
</dbReference>
<dbReference type="InterPro" id="IPR018060">
    <property type="entry name" value="HTH_AraC"/>
</dbReference>
<dbReference type="InterPro" id="IPR009057">
    <property type="entry name" value="Homeodomain-like_sf"/>
</dbReference>
<dbReference type="Gene3D" id="3.40.50.880">
    <property type="match status" value="1"/>
</dbReference>
<dbReference type="PROSITE" id="PS01124">
    <property type="entry name" value="HTH_ARAC_FAMILY_2"/>
    <property type="match status" value="1"/>
</dbReference>
<dbReference type="PROSITE" id="PS00041">
    <property type="entry name" value="HTH_ARAC_FAMILY_1"/>
    <property type="match status" value="1"/>
</dbReference>
<dbReference type="InterPro" id="IPR052158">
    <property type="entry name" value="INH-QAR"/>
</dbReference>
<dbReference type="Gene3D" id="1.10.10.60">
    <property type="entry name" value="Homeodomain-like"/>
    <property type="match status" value="1"/>
</dbReference>
<proteinExistence type="predicted"/>
<dbReference type="SMART" id="SM00342">
    <property type="entry name" value="HTH_ARAC"/>
    <property type="match status" value="1"/>
</dbReference>
<dbReference type="GO" id="GO:0043565">
    <property type="term" value="F:sequence-specific DNA binding"/>
    <property type="evidence" value="ECO:0007669"/>
    <property type="project" value="InterPro"/>
</dbReference>
<evidence type="ECO:0000256" key="2">
    <source>
        <dbReference type="ARBA" id="ARBA00023125"/>
    </source>
</evidence>
<dbReference type="SUPFAM" id="SSF46689">
    <property type="entry name" value="Homeodomain-like"/>
    <property type="match status" value="2"/>
</dbReference>
<evidence type="ECO:0000313" key="6">
    <source>
        <dbReference type="Proteomes" id="UP001139451"/>
    </source>
</evidence>
<organism evidence="5 6">
    <name type="scientific">Sphingomonas tagetis</name>
    <dbReference type="NCBI Taxonomy" id="2949092"/>
    <lineage>
        <taxon>Bacteria</taxon>
        <taxon>Pseudomonadati</taxon>
        <taxon>Pseudomonadota</taxon>
        <taxon>Alphaproteobacteria</taxon>
        <taxon>Sphingomonadales</taxon>
        <taxon>Sphingomonadaceae</taxon>
        <taxon>Sphingomonas</taxon>
    </lineage>
</organism>
<dbReference type="Proteomes" id="UP001139451">
    <property type="component" value="Unassembled WGS sequence"/>
</dbReference>
<evidence type="ECO:0000256" key="1">
    <source>
        <dbReference type="ARBA" id="ARBA00023015"/>
    </source>
</evidence>
<dbReference type="PANTHER" id="PTHR43130:SF3">
    <property type="entry name" value="HTH-TYPE TRANSCRIPTIONAL REGULATOR RV1931C"/>
    <property type="match status" value="1"/>
</dbReference>
<dbReference type="CDD" id="cd03136">
    <property type="entry name" value="GATase1_AraC_ArgR_like"/>
    <property type="match status" value="1"/>
</dbReference>
<keyword evidence="3" id="KW-0804">Transcription</keyword>